<reference evidence="1 2" key="1">
    <citation type="journal article" date="2016" name="PLoS ONE">
        <title>A First Insight into the Genome of the Filter-Feeder Mussel Mytilus galloprovincialis.</title>
        <authorList>
            <person name="Murgarella M."/>
            <person name="Puiu D."/>
            <person name="Novoa B."/>
            <person name="Figueras A."/>
            <person name="Posada D."/>
            <person name="Canchaya C."/>
        </authorList>
    </citation>
    <scope>NUCLEOTIDE SEQUENCE [LARGE SCALE GENOMIC DNA]</scope>
    <source>
        <tissue evidence="1">Muscle</tissue>
    </source>
</reference>
<dbReference type="SUPFAM" id="SSF56436">
    <property type="entry name" value="C-type lectin-like"/>
    <property type="match status" value="1"/>
</dbReference>
<dbReference type="SMR" id="A0A3L5TQQ7"/>
<comment type="caution">
    <text evidence="1">The sequence shown here is derived from an EMBL/GenBank/DDBJ whole genome shotgun (WGS) entry which is preliminary data.</text>
</comment>
<feature type="non-terminal residue" evidence="1">
    <location>
        <position position="1"/>
    </location>
</feature>
<dbReference type="InterPro" id="IPR016187">
    <property type="entry name" value="CTDL_fold"/>
</dbReference>
<dbReference type="EMBL" id="KV591104">
    <property type="protein sequence ID" value="OPL21502.1"/>
    <property type="molecule type" value="Genomic_DNA"/>
</dbReference>
<organism evidence="1 2">
    <name type="scientific">Mytilus galloprovincialis</name>
    <name type="common">Mediterranean mussel</name>
    <dbReference type="NCBI Taxonomy" id="29158"/>
    <lineage>
        <taxon>Eukaryota</taxon>
        <taxon>Metazoa</taxon>
        <taxon>Spiralia</taxon>
        <taxon>Lophotrochozoa</taxon>
        <taxon>Mollusca</taxon>
        <taxon>Bivalvia</taxon>
        <taxon>Autobranchia</taxon>
        <taxon>Pteriomorphia</taxon>
        <taxon>Mytilida</taxon>
        <taxon>Mytiloidea</taxon>
        <taxon>Mytilidae</taxon>
        <taxon>Mytilinae</taxon>
        <taxon>Mytilus</taxon>
    </lineage>
</organism>
<gene>
    <name evidence="1" type="ORF">AM593_07223</name>
</gene>
<feature type="non-terminal residue" evidence="1">
    <location>
        <position position="67"/>
    </location>
</feature>
<dbReference type="Proteomes" id="UP000266721">
    <property type="component" value="Unassembled WGS sequence"/>
</dbReference>
<dbReference type="AlphaFoldDB" id="A0A3L5TQQ7"/>
<protein>
    <submittedName>
        <fullName evidence="1">Uncharacterized protein</fullName>
    </submittedName>
</protein>
<evidence type="ECO:0000313" key="2">
    <source>
        <dbReference type="Proteomes" id="UP000266721"/>
    </source>
</evidence>
<dbReference type="CDD" id="cd00037">
    <property type="entry name" value="CLECT"/>
    <property type="match status" value="1"/>
</dbReference>
<keyword evidence="2" id="KW-1185">Reference proteome</keyword>
<proteinExistence type="predicted"/>
<accession>A0A3L5TQQ7</accession>
<sequence length="67" mass="7725">LDAEFSCRAHNARLAEVQSKEQSTFLVNMCKTKGPVIKQSCLYQIYDNIIKKVFIQKDNHFDQCCSP</sequence>
<name>A0A3L5TQQ7_MYTGA</name>
<evidence type="ECO:0000313" key="1">
    <source>
        <dbReference type="EMBL" id="OPL21502.1"/>
    </source>
</evidence>